<organism evidence="9">
    <name type="scientific">Pseudarthrobacter sulfonivorans</name>
    <dbReference type="NCBI Taxonomy" id="121292"/>
    <lineage>
        <taxon>Bacteria</taxon>
        <taxon>Bacillati</taxon>
        <taxon>Actinomycetota</taxon>
        <taxon>Actinomycetes</taxon>
        <taxon>Micrococcales</taxon>
        <taxon>Micrococcaceae</taxon>
        <taxon>Pseudarthrobacter</taxon>
    </lineage>
</organism>
<dbReference type="GO" id="GO:0005506">
    <property type="term" value="F:iron ion binding"/>
    <property type="evidence" value="ECO:0007669"/>
    <property type="project" value="InterPro"/>
</dbReference>
<evidence type="ECO:0000256" key="5">
    <source>
        <dbReference type="ARBA" id="ARBA00023004"/>
    </source>
</evidence>
<dbReference type="CDD" id="cd11030">
    <property type="entry name" value="CYP105-like"/>
    <property type="match status" value="1"/>
</dbReference>
<evidence type="ECO:0008006" key="11">
    <source>
        <dbReference type="Google" id="ProtNLM"/>
    </source>
</evidence>
<dbReference type="Gene3D" id="1.10.630.10">
    <property type="entry name" value="Cytochrome P450"/>
    <property type="match status" value="1"/>
</dbReference>
<evidence type="ECO:0000313" key="10">
    <source>
        <dbReference type="Proteomes" id="UP000065151"/>
    </source>
</evidence>
<dbReference type="EMBL" id="CP013747">
    <property type="protein sequence ID" value="ALV41901.1"/>
    <property type="molecule type" value="Genomic_DNA"/>
</dbReference>
<dbReference type="PANTHER" id="PTHR46696:SF1">
    <property type="entry name" value="CYTOCHROME P450 YJIB-RELATED"/>
    <property type="match status" value="1"/>
</dbReference>
<protein>
    <recommendedName>
        <fullName evidence="11">Cytochrome</fullName>
    </recommendedName>
</protein>
<keyword evidence="2 7" id="KW-0349">Heme</keyword>
<dbReference type="GO" id="GO:0020037">
    <property type="term" value="F:heme binding"/>
    <property type="evidence" value="ECO:0007669"/>
    <property type="project" value="InterPro"/>
</dbReference>
<dbReference type="PROSITE" id="PS00086">
    <property type="entry name" value="CYTOCHROME_P450"/>
    <property type="match status" value="1"/>
</dbReference>
<sequence>MTVNAIQTRRVDPYSPPTEHLELQSDEPVAFLDWRDGRKAWAITKHADVRTMLSDVRFSSDRSNPDHPAHGGYVPGAHKGAIIAIDPPEHSAIRSRVMNEFTVKKISLMRPRIEEIVSEALDAMLDGKSEAELVEELSLPVPAMAIAELLGVPYEDHDFFQHNTSLFSDAHIDPKQRGEAIAKLRDYISELVDARVNERGNDIISRQLDAGADAEEAVGLGFLLLIAGHETTANMITLSIMTLLDKPDLLQQLREDPSLIPGAVEELLRYFTIAEVGGLRLATTDLEIGGKQIHAGDAVFGLANTANRDPEVFPDPHTIDFKRGARNHMAFGFGPHQCLGQNLARLELVVVLEQVIQRIPTLRLLDPLSAIAFKEWGPNYGINELRVAW</sequence>
<dbReference type="Pfam" id="PF00067">
    <property type="entry name" value="p450"/>
    <property type="match status" value="1"/>
</dbReference>
<evidence type="ECO:0000256" key="7">
    <source>
        <dbReference type="RuleBase" id="RU000461"/>
    </source>
</evidence>
<dbReference type="SUPFAM" id="SSF48264">
    <property type="entry name" value="Cytochrome P450"/>
    <property type="match status" value="1"/>
</dbReference>
<proteinExistence type="inferred from homology"/>
<name>A0A0U3QBZ0_9MICC</name>
<comment type="similarity">
    <text evidence="1 7">Belongs to the cytochrome P450 family.</text>
</comment>
<gene>
    <name evidence="9" type="ORF">AU252_12625</name>
</gene>
<evidence type="ECO:0000256" key="4">
    <source>
        <dbReference type="ARBA" id="ARBA00023002"/>
    </source>
</evidence>
<keyword evidence="4 7" id="KW-0560">Oxidoreductase</keyword>
<dbReference type="KEGG" id="psul:AU252_12625"/>
<dbReference type="InterPro" id="IPR017972">
    <property type="entry name" value="Cyt_P450_CS"/>
</dbReference>
<reference evidence="9 10" key="1">
    <citation type="submission" date="2015-12" db="EMBL/GenBank/DDBJ databases">
        <authorList>
            <person name="Shamseldin A."/>
            <person name="Moawad H."/>
            <person name="Abd El-Rahim W.M."/>
            <person name="Sadowsky M.J."/>
        </authorList>
    </citation>
    <scope>NUCLEOTIDE SEQUENCE [LARGE SCALE GENOMIC DNA]</scope>
    <source>
        <strain evidence="9 10">Ar51</strain>
    </source>
</reference>
<keyword evidence="5 7" id="KW-0408">Iron</keyword>
<evidence type="ECO:0000256" key="1">
    <source>
        <dbReference type="ARBA" id="ARBA00010617"/>
    </source>
</evidence>
<dbReference type="FunFam" id="1.10.630.10:FF:000018">
    <property type="entry name" value="Cytochrome P450 monooxygenase"/>
    <property type="match status" value="1"/>
</dbReference>
<evidence type="ECO:0000256" key="2">
    <source>
        <dbReference type="ARBA" id="ARBA00022617"/>
    </source>
</evidence>
<evidence type="ECO:0000256" key="3">
    <source>
        <dbReference type="ARBA" id="ARBA00022723"/>
    </source>
</evidence>
<dbReference type="InterPro" id="IPR001128">
    <property type="entry name" value="Cyt_P450"/>
</dbReference>
<accession>A0A0U3QBZ0</accession>
<evidence type="ECO:0000313" key="9">
    <source>
        <dbReference type="EMBL" id="ALV41901.1"/>
    </source>
</evidence>
<dbReference type="GO" id="GO:0016705">
    <property type="term" value="F:oxidoreductase activity, acting on paired donors, with incorporation or reduction of molecular oxygen"/>
    <property type="evidence" value="ECO:0007669"/>
    <property type="project" value="InterPro"/>
</dbReference>
<dbReference type="PANTHER" id="PTHR46696">
    <property type="entry name" value="P450, PUTATIVE (EUROFUNG)-RELATED"/>
    <property type="match status" value="1"/>
</dbReference>
<evidence type="ECO:0000256" key="8">
    <source>
        <dbReference type="SAM" id="MobiDB-lite"/>
    </source>
</evidence>
<dbReference type="STRING" id="121292.AU252_12625"/>
<keyword evidence="3 7" id="KW-0479">Metal-binding</keyword>
<dbReference type="AlphaFoldDB" id="A0A0U3QBZ0"/>
<dbReference type="InterPro" id="IPR002397">
    <property type="entry name" value="Cyt_P450_B"/>
</dbReference>
<evidence type="ECO:0000256" key="6">
    <source>
        <dbReference type="ARBA" id="ARBA00023033"/>
    </source>
</evidence>
<dbReference type="InterPro" id="IPR036396">
    <property type="entry name" value="Cyt_P450_sf"/>
</dbReference>
<feature type="region of interest" description="Disordered" evidence="8">
    <location>
        <begin position="1"/>
        <end position="20"/>
    </location>
</feature>
<dbReference type="Proteomes" id="UP000065151">
    <property type="component" value="Chromosome"/>
</dbReference>
<dbReference type="GO" id="GO:0004497">
    <property type="term" value="F:monooxygenase activity"/>
    <property type="evidence" value="ECO:0007669"/>
    <property type="project" value="UniProtKB-KW"/>
</dbReference>
<dbReference type="RefSeq" id="WP_058931025.1">
    <property type="nucleotide sequence ID" value="NZ_CP013747.1"/>
</dbReference>
<dbReference type="PRINTS" id="PR00385">
    <property type="entry name" value="P450"/>
</dbReference>
<keyword evidence="6 7" id="KW-0503">Monooxygenase</keyword>
<dbReference type="PRINTS" id="PR00359">
    <property type="entry name" value="BP450"/>
</dbReference>